<dbReference type="GeneID" id="94192450"/>
<dbReference type="EMBL" id="BPLF01000001">
    <property type="protein sequence ID" value="GIX60967.1"/>
    <property type="molecule type" value="Genomic_DNA"/>
</dbReference>
<comment type="caution">
    <text evidence="2">The sequence shown here is derived from an EMBL/GenBank/DDBJ whole genome shotgun (WGS) entry which is preliminary data.</text>
</comment>
<dbReference type="Proteomes" id="UP001497744">
    <property type="component" value="Unassembled WGS sequence"/>
</dbReference>
<organism evidence="2 3">
    <name type="scientific">Babesia caballi</name>
    <dbReference type="NCBI Taxonomy" id="5871"/>
    <lineage>
        <taxon>Eukaryota</taxon>
        <taxon>Sar</taxon>
        <taxon>Alveolata</taxon>
        <taxon>Apicomplexa</taxon>
        <taxon>Aconoidasida</taxon>
        <taxon>Piroplasmida</taxon>
        <taxon>Babesiidae</taxon>
        <taxon>Babesia</taxon>
    </lineage>
</organism>
<evidence type="ECO:0000313" key="3">
    <source>
        <dbReference type="Proteomes" id="UP001497744"/>
    </source>
</evidence>
<keyword evidence="3" id="KW-1185">Reference proteome</keyword>
<name>A0AAV4LLI4_BABCB</name>
<evidence type="ECO:0000256" key="1">
    <source>
        <dbReference type="SAM" id="MobiDB-lite"/>
    </source>
</evidence>
<proteinExistence type="predicted"/>
<dbReference type="InterPro" id="IPR052588">
    <property type="entry name" value="Kelch_domain_protein"/>
</dbReference>
<dbReference type="AlphaFoldDB" id="A0AAV4LLI4"/>
<feature type="compositionally biased region" description="Acidic residues" evidence="1">
    <location>
        <begin position="179"/>
        <end position="192"/>
    </location>
</feature>
<protein>
    <submittedName>
        <fullName evidence="2">Kelch domain-containing protein 4</fullName>
    </submittedName>
</protein>
<evidence type="ECO:0000313" key="2">
    <source>
        <dbReference type="EMBL" id="GIX60967.1"/>
    </source>
</evidence>
<dbReference type="PANTHER" id="PTHR46063:SF1">
    <property type="entry name" value="KELCH DOMAIN-CONTAINING PROTEIN 4"/>
    <property type="match status" value="1"/>
</dbReference>
<sequence length="223" mass="24277">MELALQTDVLVWEKISTKGKPTYSIGFGVSSYKTCGVAFGGVADLDSGGTSLKSTFYNNCYIVNLEHKRWYPLTANQTAAPAEAGDAGDKLAGKLASTESRARVEKMGGVSLTTAPQPRMNPHVVVCGNSLFVYGGIVEQGSVEMTLSDLWVIDLGKRDGWKCLDAGFNFREIYKGEIDMQEDSSSDEESERSEENMNSGESEEDEDDGEDEDMMTDEESSEG</sequence>
<feature type="compositionally biased region" description="Acidic residues" evidence="1">
    <location>
        <begin position="201"/>
        <end position="223"/>
    </location>
</feature>
<accession>A0AAV4LLI4</accession>
<dbReference type="Gene3D" id="2.120.10.80">
    <property type="entry name" value="Kelch-type beta propeller"/>
    <property type="match status" value="1"/>
</dbReference>
<reference evidence="2 3" key="1">
    <citation type="submission" date="2021-06" db="EMBL/GenBank/DDBJ databases">
        <title>Genome sequence of Babesia caballi.</title>
        <authorList>
            <person name="Yamagishi J."/>
            <person name="Kidaka T."/>
            <person name="Ochi A."/>
        </authorList>
    </citation>
    <scope>NUCLEOTIDE SEQUENCE [LARGE SCALE GENOMIC DNA]</scope>
    <source>
        <strain evidence="2">USDA-D6B2</strain>
    </source>
</reference>
<dbReference type="PANTHER" id="PTHR46063">
    <property type="entry name" value="KELCH DOMAIN-CONTAINING PROTEIN"/>
    <property type="match status" value="1"/>
</dbReference>
<dbReference type="InterPro" id="IPR015915">
    <property type="entry name" value="Kelch-typ_b-propeller"/>
</dbReference>
<dbReference type="SUPFAM" id="SSF117281">
    <property type="entry name" value="Kelch motif"/>
    <property type="match status" value="1"/>
</dbReference>
<dbReference type="RefSeq" id="XP_067713038.1">
    <property type="nucleotide sequence ID" value="XM_067856937.1"/>
</dbReference>
<feature type="region of interest" description="Disordered" evidence="1">
    <location>
        <begin position="179"/>
        <end position="223"/>
    </location>
</feature>
<gene>
    <name evidence="2" type="ORF">BcabD6B2_04020</name>
</gene>